<organism evidence="2 3">
    <name type="scientific">Rhodanobacter lindaniclasticus</name>
    <dbReference type="NCBI Taxonomy" id="75310"/>
    <lineage>
        <taxon>Bacteria</taxon>
        <taxon>Pseudomonadati</taxon>
        <taxon>Pseudomonadota</taxon>
        <taxon>Gammaproteobacteria</taxon>
        <taxon>Lysobacterales</taxon>
        <taxon>Rhodanobacteraceae</taxon>
        <taxon>Rhodanobacter</taxon>
    </lineage>
</organism>
<feature type="signal peptide" evidence="1">
    <location>
        <begin position="1"/>
        <end position="34"/>
    </location>
</feature>
<dbReference type="OrthoDB" id="572089at2"/>
<dbReference type="EMBL" id="MWIO01000071">
    <property type="protein sequence ID" value="THD04815.1"/>
    <property type="molecule type" value="Genomic_DNA"/>
</dbReference>
<comment type="caution">
    <text evidence="2">The sequence shown here is derived from an EMBL/GenBank/DDBJ whole genome shotgun (WGS) entry which is preliminary data.</text>
</comment>
<accession>A0A4S3K962</accession>
<keyword evidence="3" id="KW-1185">Reference proteome</keyword>
<sequence>MSAHPPLHPRHPFGARTRLAIAVALLLGGSASFAHDGSRHAGGIASAPAKAVQAPFDIVHTRISTKGNIATFHIAVSGKAGDSKPAKTGKLAGSSVFSYVWPTTLDPYLVGFEHGSGILAFVVTAHPDFDDTPLFDENRDGDPGNDGDLWHSHWVVLQSDDACGKGALKVVDIAEGSKPRLPRTWPGLPILIDSPGWSPVFDGHSLEVRVPFDDIGAVDDAGFDGVTAALRVNASVHDPLLCVADVFKVASGDLSLPGRVDR</sequence>
<dbReference type="Proteomes" id="UP000306317">
    <property type="component" value="Unassembled WGS sequence"/>
</dbReference>
<proteinExistence type="predicted"/>
<dbReference type="RefSeq" id="WP_136259935.1">
    <property type="nucleotide sequence ID" value="NZ_MWIO01000071.1"/>
</dbReference>
<gene>
    <name evidence="2" type="ORF">B1991_17250</name>
</gene>
<evidence type="ECO:0000313" key="2">
    <source>
        <dbReference type="EMBL" id="THD04815.1"/>
    </source>
</evidence>
<dbReference type="AlphaFoldDB" id="A0A4S3K962"/>
<name>A0A4S3K962_9GAMM</name>
<keyword evidence="1" id="KW-0732">Signal</keyword>
<evidence type="ECO:0000313" key="3">
    <source>
        <dbReference type="Proteomes" id="UP000306317"/>
    </source>
</evidence>
<protein>
    <submittedName>
        <fullName evidence="2">Uncharacterized protein</fullName>
    </submittedName>
</protein>
<feature type="chain" id="PRO_5020694740" evidence="1">
    <location>
        <begin position="35"/>
        <end position="262"/>
    </location>
</feature>
<reference evidence="2 3" key="1">
    <citation type="submission" date="2017-02" db="EMBL/GenBank/DDBJ databases">
        <title>Whole genome sequencing of Rhodanobacter lindaniclasticus DSM 17932.</title>
        <authorList>
            <person name="Kumar S."/>
            <person name="Patil P."/>
            <person name="Patil P.B."/>
        </authorList>
    </citation>
    <scope>NUCLEOTIDE SEQUENCE [LARGE SCALE GENOMIC DNA]</scope>
    <source>
        <strain evidence="2 3">DSM 17932</strain>
    </source>
</reference>
<evidence type="ECO:0000256" key="1">
    <source>
        <dbReference type="SAM" id="SignalP"/>
    </source>
</evidence>